<comment type="caution">
    <text evidence="2">The sequence shown here is derived from an EMBL/GenBank/DDBJ whole genome shotgun (WGS) entry which is preliminary data.</text>
</comment>
<keyword evidence="3" id="KW-1185">Reference proteome</keyword>
<gene>
    <name evidence="2" type="ORF">D0Y65_029173</name>
</gene>
<evidence type="ECO:0000256" key="1">
    <source>
        <dbReference type="SAM" id="Phobius"/>
    </source>
</evidence>
<keyword evidence="1" id="KW-1133">Transmembrane helix</keyword>
<proteinExistence type="predicted"/>
<dbReference type="EMBL" id="QZWG01000011">
    <property type="protein sequence ID" value="RZB78673.1"/>
    <property type="molecule type" value="Genomic_DNA"/>
</dbReference>
<name>A0A445HY12_GLYSO</name>
<dbReference type="Proteomes" id="UP000289340">
    <property type="component" value="Chromosome 11"/>
</dbReference>
<reference evidence="2 3" key="1">
    <citation type="submission" date="2018-09" db="EMBL/GenBank/DDBJ databases">
        <title>A high-quality reference genome of wild soybean provides a powerful tool to mine soybean genomes.</title>
        <authorList>
            <person name="Xie M."/>
            <person name="Chung C.Y.L."/>
            <person name="Li M.-W."/>
            <person name="Wong F.-L."/>
            <person name="Chan T.-F."/>
            <person name="Lam H.-M."/>
        </authorList>
    </citation>
    <scope>NUCLEOTIDE SEQUENCE [LARGE SCALE GENOMIC DNA]</scope>
    <source>
        <strain evidence="3">cv. W05</strain>
        <tissue evidence="2">Hypocotyl of etiolated seedlings</tissue>
    </source>
</reference>
<accession>A0A445HY12</accession>
<organism evidence="2 3">
    <name type="scientific">Glycine soja</name>
    <name type="common">Wild soybean</name>
    <dbReference type="NCBI Taxonomy" id="3848"/>
    <lineage>
        <taxon>Eukaryota</taxon>
        <taxon>Viridiplantae</taxon>
        <taxon>Streptophyta</taxon>
        <taxon>Embryophyta</taxon>
        <taxon>Tracheophyta</taxon>
        <taxon>Spermatophyta</taxon>
        <taxon>Magnoliopsida</taxon>
        <taxon>eudicotyledons</taxon>
        <taxon>Gunneridae</taxon>
        <taxon>Pentapetalae</taxon>
        <taxon>rosids</taxon>
        <taxon>fabids</taxon>
        <taxon>Fabales</taxon>
        <taxon>Fabaceae</taxon>
        <taxon>Papilionoideae</taxon>
        <taxon>50 kb inversion clade</taxon>
        <taxon>NPAAA clade</taxon>
        <taxon>indigoferoid/millettioid clade</taxon>
        <taxon>Phaseoleae</taxon>
        <taxon>Glycine</taxon>
        <taxon>Glycine subgen. Soja</taxon>
    </lineage>
</organism>
<keyword evidence="1" id="KW-0812">Transmembrane</keyword>
<evidence type="ECO:0000313" key="2">
    <source>
        <dbReference type="EMBL" id="RZB78673.1"/>
    </source>
</evidence>
<evidence type="ECO:0000313" key="3">
    <source>
        <dbReference type="Proteomes" id="UP000289340"/>
    </source>
</evidence>
<feature type="transmembrane region" description="Helical" evidence="1">
    <location>
        <begin position="12"/>
        <end position="33"/>
    </location>
</feature>
<sequence length="53" mass="5987">MDRRGSGRSHYTYILLFSSLSPTSTCIAFDYMMQPPSSLSLLTRMRLAVSSPR</sequence>
<protein>
    <submittedName>
        <fullName evidence="2">Uncharacterized protein</fullName>
    </submittedName>
</protein>
<keyword evidence="1" id="KW-0472">Membrane</keyword>
<dbReference type="AlphaFoldDB" id="A0A445HY12"/>